<protein>
    <recommendedName>
        <fullName evidence="13">Leucine-rich repeat-containing N-terminal plant-type domain-containing protein</fullName>
    </recommendedName>
</protein>
<dbReference type="SUPFAM" id="SSF52058">
    <property type="entry name" value="L domain-like"/>
    <property type="match status" value="1"/>
</dbReference>
<dbReference type="GO" id="GO:0016020">
    <property type="term" value="C:membrane"/>
    <property type="evidence" value="ECO:0007669"/>
    <property type="project" value="UniProtKB-SubCell"/>
</dbReference>
<dbReference type="PANTHER" id="PTHR47986">
    <property type="entry name" value="OSJNBA0070M12.3 PROTEIN"/>
    <property type="match status" value="1"/>
</dbReference>
<keyword evidence="8" id="KW-0675">Receptor</keyword>
<dbReference type="InterPro" id="IPR003591">
    <property type="entry name" value="Leu-rich_rpt_typical-subtyp"/>
</dbReference>
<dbReference type="InterPro" id="IPR032675">
    <property type="entry name" value="LRR_dom_sf"/>
</dbReference>
<dbReference type="InterPro" id="IPR001611">
    <property type="entry name" value="Leu-rich_rpt"/>
</dbReference>
<keyword evidence="4" id="KW-0732">Signal</keyword>
<evidence type="ECO:0000256" key="1">
    <source>
        <dbReference type="ARBA" id="ARBA00004167"/>
    </source>
</evidence>
<evidence type="ECO:0000256" key="3">
    <source>
        <dbReference type="ARBA" id="ARBA00022692"/>
    </source>
</evidence>
<keyword evidence="6 10" id="KW-1133">Transmembrane helix</keyword>
<evidence type="ECO:0000313" key="12">
    <source>
        <dbReference type="Proteomes" id="UP000734854"/>
    </source>
</evidence>
<dbReference type="SMART" id="SM00369">
    <property type="entry name" value="LRR_TYP"/>
    <property type="match status" value="2"/>
</dbReference>
<keyword evidence="2" id="KW-0433">Leucine-rich repeat</keyword>
<comment type="caution">
    <text evidence="11">The sequence shown here is derived from an EMBL/GenBank/DDBJ whole genome shotgun (WGS) entry which is preliminary data.</text>
</comment>
<dbReference type="Proteomes" id="UP000734854">
    <property type="component" value="Unassembled WGS sequence"/>
</dbReference>
<dbReference type="Gene3D" id="3.80.10.10">
    <property type="entry name" value="Ribonuclease Inhibitor"/>
    <property type="match status" value="1"/>
</dbReference>
<evidence type="ECO:0000256" key="10">
    <source>
        <dbReference type="SAM" id="Phobius"/>
    </source>
</evidence>
<keyword evidence="5" id="KW-0677">Repeat</keyword>
<keyword evidence="7 10" id="KW-0472">Membrane</keyword>
<organism evidence="11 12">
    <name type="scientific">Zingiber officinale</name>
    <name type="common">Ginger</name>
    <name type="synonym">Amomum zingiber</name>
    <dbReference type="NCBI Taxonomy" id="94328"/>
    <lineage>
        <taxon>Eukaryota</taxon>
        <taxon>Viridiplantae</taxon>
        <taxon>Streptophyta</taxon>
        <taxon>Embryophyta</taxon>
        <taxon>Tracheophyta</taxon>
        <taxon>Spermatophyta</taxon>
        <taxon>Magnoliopsida</taxon>
        <taxon>Liliopsida</taxon>
        <taxon>Zingiberales</taxon>
        <taxon>Zingiberaceae</taxon>
        <taxon>Zingiber</taxon>
    </lineage>
</organism>
<evidence type="ECO:0000256" key="2">
    <source>
        <dbReference type="ARBA" id="ARBA00022614"/>
    </source>
</evidence>
<evidence type="ECO:0000256" key="5">
    <source>
        <dbReference type="ARBA" id="ARBA00022737"/>
    </source>
</evidence>
<evidence type="ECO:0000256" key="8">
    <source>
        <dbReference type="ARBA" id="ARBA00023170"/>
    </source>
</evidence>
<dbReference type="AlphaFoldDB" id="A0A8J5KV55"/>
<evidence type="ECO:0000256" key="9">
    <source>
        <dbReference type="ARBA" id="ARBA00023180"/>
    </source>
</evidence>
<keyword evidence="3 10" id="KW-0812">Transmembrane</keyword>
<feature type="transmembrane region" description="Helical" evidence="10">
    <location>
        <begin position="7"/>
        <end position="24"/>
    </location>
</feature>
<reference evidence="11 12" key="1">
    <citation type="submission" date="2020-08" db="EMBL/GenBank/DDBJ databases">
        <title>Plant Genome Project.</title>
        <authorList>
            <person name="Zhang R.-G."/>
        </authorList>
    </citation>
    <scope>NUCLEOTIDE SEQUENCE [LARGE SCALE GENOMIC DNA]</scope>
    <source>
        <tissue evidence="11">Rhizome</tissue>
    </source>
</reference>
<keyword evidence="9" id="KW-0325">Glycoprotein</keyword>
<evidence type="ECO:0000313" key="11">
    <source>
        <dbReference type="EMBL" id="KAG6491928.1"/>
    </source>
</evidence>
<comment type="subcellular location">
    <subcellularLocation>
        <location evidence="1">Membrane</location>
        <topology evidence="1">Single-pass membrane protein</topology>
    </subcellularLocation>
</comment>
<evidence type="ECO:0000256" key="6">
    <source>
        <dbReference type="ARBA" id="ARBA00022989"/>
    </source>
</evidence>
<evidence type="ECO:0008006" key="13">
    <source>
        <dbReference type="Google" id="ProtNLM"/>
    </source>
</evidence>
<keyword evidence="12" id="KW-1185">Reference proteome</keyword>
<evidence type="ECO:0000256" key="7">
    <source>
        <dbReference type="ARBA" id="ARBA00023136"/>
    </source>
</evidence>
<gene>
    <name evidence="11" type="ORF">ZIOFF_046869</name>
</gene>
<dbReference type="PANTHER" id="PTHR47986:SF34">
    <property type="entry name" value="RECEPTOR-LIKE KINASE TMK2"/>
    <property type="match status" value="1"/>
</dbReference>
<dbReference type="InterPro" id="IPR052422">
    <property type="entry name" value="Auxin_Ser/Thr_Kinase"/>
</dbReference>
<proteinExistence type="predicted"/>
<dbReference type="Pfam" id="PF00560">
    <property type="entry name" value="LRR_1"/>
    <property type="match status" value="1"/>
</dbReference>
<evidence type="ECO:0000256" key="4">
    <source>
        <dbReference type="ARBA" id="ARBA00022729"/>
    </source>
</evidence>
<dbReference type="EMBL" id="JACMSC010000013">
    <property type="protein sequence ID" value="KAG6491928.1"/>
    <property type="molecule type" value="Genomic_DNA"/>
</dbReference>
<accession>A0A8J5KV55</accession>
<name>A0A8J5KV55_ZINOF</name>
<sequence length="246" mass="27120">MAETRNCTPYAALVFFFLFYLLVIDLCCQCRGENTDDTTMYELTRSLYGVPSNWKPQLDPCTWDDAICSRDRVIAINLAQSGISGSLSPTHGNLTSLTSLQLEFNNICGPLPRLSKLSSLRKIYLQANSFDSIPSGFFIGLSSLQEISLDDLPLTTWSLSQDITSATRLVYFSAINAYHTGLIPDFLGSLSSLDILHLSYNLLTSPLPSSFVGSILTKLFLDHQQSRDKISDCIGVIGAIPQLTMV</sequence>